<feature type="compositionally biased region" description="Low complexity" evidence="2">
    <location>
        <begin position="605"/>
        <end position="617"/>
    </location>
</feature>
<evidence type="ECO:0000256" key="2">
    <source>
        <dbReference type="SAM" id="MobiDB-lite"/>
    </source>
</evidence>
<dbReference type="Proteomes" id="UP000076004">
    <property type="component" value="Unassembled WGS sequence"/>
</dbReference>
<dbReference type="GeneID" id="29777196"/>
<feature type="region of interest" description="Disordered" evidence="2">
    <location>
        <begin position="472"/>
        <end position="491"/>
    </location>
</feature>
<dbReference type="KEGG" id="pgab:PGSY75_1201400"/>
<feature type="coiled-coil region" evidence="1">
    <location>
        <begin position="405"/>
        <end position="439"/>
    </location>
</feature>
<feature type="compositionally biased region" description="Basic and acidic residues" evidence="2">
    <location>
        <begin position="472"/>
        <end position="483"/>
    </location>
</feature>
<dbReference type="VEuPathDB" id="PlasmoDB:PGABG01_1200500"/>
<keyword evidence="1" id="KW-0175">Coiled coil</keyword>
<evidence type="ECO:0000313" key="4">
    <source>
        <dbReference type="EMBL" id="KYN97831.1"/>
    </source>
</evidence>
<dbReference type="VEuPathDB" id="PlasmoDB:PGSY75_1201400"/>
<feature type="compositionally biased region" description="Acidic residues" evidence="2">
    <location>
        <begin position="702"/>
        <end position="718"/>
    </location>
</feature>
<proteinExistence type="predicted"/>
<feature type="transmembrane region" description="Helical" evidence="3">
    <location>
        <begin position="6"/>
        <end position="23"/>
    </location>
</feature>
<comment type="caution">
    <text evidence="4">The sequence shown here is derived from an EMBL/GenBank/DDBJ whole genome shotgun (WGS) entry which is preliminary data.</text>
</comment>
<feature type="region of interest" description="Disordered" evidence="2">
    <location>
        <begin position="579"/>
        <end position="620"/>
    </location>
</feature>
<keyword evidence="3" id="KW-1133">Transmembrane helix</keyword>
<feature type="compositionally biased region" description="Basic and acidic residues" evidence="2">
    <location>
        <begin position="579"/>
        <end position="588"/>
    </location>
</feature>
<name>A0A151LFS9_9APIC</name>
<dbReference type="RefSeq" id="XP_018640470.1">
    <property type="nucleotide sequence ID" value="XM_018786605.1"/>
</dbReference>
<protein>
    <submittedName>
        <fullName evidence="4">Putative exported protein</fullName>
    </submittedName>
</protein>
<reference evidence="4 5" key="1">
    <citation type="journal article" date="2016" name="Nat. Commun.">
        <title>Genomes of cryptic chimpanzee Plasmodium species reveal key evolutionary events leading to human malaria.</title>
        <authorList>
            <person name="Sundararaman S.A."/>
            <person name="Plenderleith L.J."/>
            <person name="Liu W."/>
            <person name="Loy D.E."/>
            <person name="Learn G.H."/>
            <person name="Li Y."/>
            <person name="Shaw K.S."/>
            <person name="Ayouba A."/>
            <person name="Peeters M."/>
            <person name="Speede S."/>
            <person name="Shaw G.M."/>
            <person name="Bushman F.D."/>
            <person name="Brisson D."/>
            <person name="Rayner J.C."/>
            <person name="Sharp P.M."/>
            <person name="Hahn B.H."/>
        </authorList>
    </citation>
    <scope>NUCLEOTIDE SEQUENCE [LARGE SCALE GENOMIC DNA]</scope>
    <source>
        <strain evidence="4 5">SY75</strain>
    </source>
</reference>
<feature type="region of interest" description="Disordered" evidence="2">
    <location>
        <begin position="657"/>
        <end position="755"/>
    </location>
</feature>
<keyword evidence="3" id="KW-0812">Transmembrane</keyword>
<feature type="compositionally biased region" description="Low complexity" evidence="2">
    <location>
        <begin position="589"/>
        <end position="598"/>
    </location>
</feature>
<dbReference type="EMBL" id="LVLB01000013">
    <property type="protein sequence ID" value="KYN97831.1"/>
    <property type="molecule type" value="Genomic_DNA"/>
</dbReference>
<keyword evidence="3" id="KW-0472">Membrane</keyword>
<evidence type="ECO:0000313" key="5">
    <source>
        <dbReference type="Proteomes" id="UP000076004"/>
    </source>
</evidence>
<evidence type="ECO:0000256" key="3">
    <source>
        <dbReference type="SAM" id="Phobius"/>
    </source>
</evidence>
<accession>A0A151LFS9</accession>
<gene>
    <name evidence="4" type="ORF">PGSY75_1201400</name>
</gene>
<evidence type="ECO:0000256" key="1">
    <source>
        <dbReference type="SAM" id="Coils"/>
    </source>
</evidence>
<feature type="compositionally biased region" description="Polar residues" evidence="2">
    <location>
        <begin position="745"/>
        <end position="755"/>
    </location>
</feature>
<organism evidence="4 5">
    <name type="scientific">Plasmodium gaboni</name>
    <dbReference type="NCBI Taxonomy" id="647221"/>
    <lineage>
        <taxon>Eukaryota</taxon>
        <taxon>Sar</taxon>
        <taxon>Alveolata</taxon>
        <taxon>Apicomplexa</taxon>
        <taxon>Aconoidasida</taxon>
        <taxon>Haemosporida</taxon>
        <taxon>Plasmodiidae</taxon>
        <taxon>Plasmodium</taxon>
        <taxon>Plasmodium (Laverania)</taxon>
    </lineage>
</organism>
<feature type="compositionally biased region" description="Basic and acidic residues" evidence="2">
    <location>
        <begin position="657"/>
        <end position="684"/>
    </location>
</feature>
<dbReference type="AlphaFoldDB" id="A0A151LFS9"/>
<feature type="compositionally biased region" description="Acidic residues" evidence="2">
    <location>
        <begin position="726"/>
        <end position="740"/>
    </location>
</feature>
<sequence length="755" mass="88284">MELFVLVRPVLFITFFYILLNIVHDNLLLIKLMDSYSYTYLWNIFKFKNRKILSELSEIQLEDNEIEDFIVKNNVLYSNDFLNIIDSSLFENYDNINLEEYILNFDHKKEGRSSDENILICKGALYNHHGDKKLDKLLEIPHDDVSNELSRMISDESSDGVLHQLIDENSKKSSSTLTSEMTEDVKDKISEEIYEKINDELSEEICDETLEDIYKKLCHMINVRALKKKLKKDKEKKVGRNIKKYYSSKMTQETYKRGYEKCISKEDMEYVINLILEKNKAKSAGVNVSSNVVKVKTRNVGKNKREDIKVVQKKTVKGYSKCEAGKSNVDLIKGLTNKILEKVHNDEMLRKKSKVVVIGNNKIDVYKKGMEYEKETLKIDSDISKMNFEKNSEKSKEKEVEDTKRKKLEQKIAFENYKKKEERKNCERINKLKENENNDFFFFNNDYSYLKREGILYSANDHNYKTRLKTKEQRISEEKEKHNITQPSDYKTFSLSTRKKERPNIIFKENDEYDNTPISIVQMNNSINPLVCSHHNKEILNEGNNETNNSERASFDNIYNDIRKEENVESLGESFLVLNDKRNDERNNEGNNKGNNEGNNEDNNEGNNKGNNEGNNDTNYFEKTSINNVYNDISNEQTFQLIDESIFALNHEINNERNNEENDEGNNKGSDEGSNKGNDERDNETNNEVNNEGNGEIHNEDHDEEYDDSDSDDDDYEESLSSSDEWCNDESSEDESDEEMYDYKVSSSELTNLLN</sequence>